<dbReference type="InterPro" id="IPR014917">
    <property type="entry name" value="DUF1800"/>
</dbReference>
<organism evidence="1 2">
    <name type="scientific">Candidatus Defluviibacterium haderslevense</name>
    <dbReference type="NCBI Taxonomy" id="2981993"/>
    <lineage>
        <taxon>Bacteria</taxon>
        <taxon>Pseudomonadati</taxon>
        <taxon>Bacteroidota</taxon>
        <taxon>Saprospiria</taxon>
        <taxon>Saprospirales</taxon>
        <taxon>Saprospiraceae</taxon>
        <taxon>Candidatus Defluviibacterium</taxon>
    </lineage>
</organism>
<evidence type="ECO:0000313" key="2">
    <source>
        <dbReference type="Proteomes" id="UP000808349"/>
    </source>
</evidence>
<comment type="caution">
    <text evidence="1">The sequence shown here is derived from an EMBL/GenBank/DDBJ whole genome shotgun (WGS) entry which is preliminary data.</text>
</comment>
<proteinExistence type="predicted"/>
<dbReference type="Proteomes" id="UP000808349">
    <property type="component" value="Unassembled WGS sequence"/>
</dbReference>
<sequence length="580" mass="67044">MLKLYSGPFGKSEVLHLLRRTMFGVSKADLNFFMSKTLSESLDILINTKPTTPNPPLRTYYNNTDPSKDTFDKINNNGTIETIVNWGETWVDKPVQTNFLASSNSARRLNLKQWWTGLQIHQDRSVYEKMIMFYQTLLVTEDATLENAHMMYATQSLYRKYAFGNYKQLVKDITLDPGMLRYLNGEKNTKAAPDENFARELQELFCVGKGIGSGYTEEDVKSAARILTGWYVIERGNVNGVQMNILPKKAFNKNNHDNGVKTFSPFYNNLTISPDRSITDPTPFDTIEEKLAFLEIDQMIEMIFATDEVSKYVCRRLWNYFGYYDITPEIEAELIEPLAEIFRQYVNDPDQMRYVIHALFSSEVFFKNEHRGCIVKSPIEFSVGMIRQLDYPTPKSLQLEAQYYFWNIIRTHIFNQGQDINDPPNVAGWPAYYQSPSFHEIWIDTSTYPIRLGSISAISRSNFALPKTNTYDGANSPSYGYITKMDYINFIKKFDQPSDPNELINEITELLLGPLLSQNVRDNLKTTYLLLGQKNDFYWTEAWEEFIADPNTTDPVSRKVPSMLQDLVQYLMSSAEFQLC</sequence>
<dbReference type="Pfam" id="PF08811">
    <property type="entry name" value="DUF1800"/>
    <property type="match status" value="1"/>
</dbReference>
<name>A0A9D7SBN8_9BACT</name>
<protein>
    <submittedName>
        <fullName evidence="1">DUF1800 family protein</fullName>
    </submittedName>
</protein>
<reference evidence="1 2" key="1">
    <citation type="submission" date="2020-10" db="EMBL/GenBank/DDBJ databases">
        <title>Connecting structure to function with the recovery of over 1000 high-quality activated sludge metagenome-assembled genomes encoding full-length rRNA genes using long-read sequencing.</title>
        <authorList>
            <person name="Singleton C.M."/>
            <person name="Petriglieri F."/>
            <person name="Kristensen J.M."/>
            <person name="Kirkegaard R.H."/>
            <person name="Michaelsen T.Y."/>
            <person name="Andersen M.H."/>
            <person name="Karst S.M."/>
            <person name="Dueholm M.S."/>
            <person name="Nielsen P.H."/>
            <person name="Albertsen M."/>
        </authorList>
    </citation>
    <scope>NUCLEOTIDE SEQUENCE [LARGE SCALE GENOMIC DNA]</scope>
    <source>
        <strain evidence="1">Ribe_18-Q3-R11-54_BAT3C.373</strain>
    </source>
</reference>
<accession>A0A9D7SBN8</accession>
<evidence type="ECO:0000313" key="1">
    <source>
        <dbReference type="EMBL" id="MBK9718249.1"/>
    </source>
</evidence>
<dbReference type="AlphaFoldDB" id="A0A9D7SBN8"/>
<gene>
    <name evidence="1" type="ORF">IPO85_12185</name>
</gene>
<dbReference type="EMBL" id="JADKFW010000008">
    <property type="protein sequence ID" value="MBK9718249.1"/>
    <property type="molecule type" value="Genomic_DNA"/>
</dbReference>